<accession>A0A6P5H0X0</accession>
<evidence type="ECO:0000313" key="17">
    <source>
        <dbReference type="RefSeq" id="XP_020114581.1"/>
    </source>
</evidence>
<dbReference type="Pfam" id="PF04983">
    <property type="entry name" value="RNA_pol_Rpb1_3"/>
    <property type="match status" value="1"/>
</dbReference>
<dbReference type="GO" id="GO:0003677">
    <property type="term" value="F:DNA binding"/>
    <property type="evidence" value="ECO:0007669"/>
    <property type="project" value="InterPro"/>
</dbReference>
<evidence type="ECO:0000256" key="2">
    <source>
        <dbReference type="ARBA" id="ARBA00006460"/>
    </source>
</evidence>
<reference evidence="15" key="1">
    <citation type="journal article" date="2015" name="Nat. Genet.">
        <title>The pineapple genome and the evolution of CAM photosynthesis.</title>
        <authorList>
            <person name="Ming R."/>
            <person name="VanBuren R."/>
            <person name="Wai C.M."/>
            <person name="Tang H."/>
            <person name="Schatz M.C."/>
            <person name="Bowers J.E."/>
            <person name="Lyons E."/>
            <person name="Wang M.L."/>
            <person name="Chen J."/>
            <person name="Biggers E."/>
            <person name="Zhang J."/>
            <person name="Huang L."/>
            <person name="Zhang L."/>
            <person name="Miao W."/>
            <person name="Zhang J."/>
            <person name="Ye Z."/>
            <person name="Miao C."/>
            <person name="Lin Z."/>
            <person name="Wang H."/>
            <person name="Zhou H."/>
            <person name="Yim W.C."/>
            <person name="Priest H.D."/>
            <person name="Zheng C."/>
            <person name="Woodhouse M."/>
            <person name="Edger P.P."/>
            <person name="Guyot R."/>
            <person name="Guo H.B."/>
            <person name="Guo H."/>
            <person name="Zheng G."/>
            <person name="Singh R."/>
            <person name="Sharma A."/>
            <person name="Min X."/>
            <person name="Zheng Y."/>
            <person name="Lee H."/>
            <person name="Gurtowski J."/>
            <person name="Sedlazeck F.J."/>
            <person name="Harkess A."/>
            <person name="McKain M.R."/>
            <person name="Liao Z."/>
            <person name="Fang J."/>
            <person name="Liu J."/>
            <person name="Zhang X."/>
            <person name="Zhang Q."/>
            <person name="Hu W."/>
            <person name="Qin Y."/>
            <person name="Wang K."/>
            <person name="Chen L.Y."/>
            <person name="Shirley N."/>
            <person name="Lin Y.R."/>
            <person name="Liu L.Y."/>
            <person name="Hernandez A.G."/>
            <person name="Wright C.L."/>
            <person name="Bulone V."/>
            <person name="Tuskan G.A."/>
            <person name="Heath K."/>
            <person name="Zee F."/>
            <person name="Moore P.H."/>
            <person name="Sunkar R."/>
            <person name="Leebens-Mack J.H."/>
            <person name="Mockler T."/>
            <person name="Bennetzen J.L."/>
            <person name="Freeling M."/>
            <person name="Sankoff D."/>
            <person name="Paterson A.H."/>
            <person name="Zhu X."/>
            <person name="Yang X."/>
            <person name="Smith J.A."/>
            <person name="Cushman J.C."/>
            <person name="Paull R.E."/>
            <person name="Yu Q."/>
        </authorList>
    </citation>
    <scope>NUCLEOTIDE SEQUENCE [LARGE SCALE GENOMIC DNA]</scope>
    <source>
        <strain evidence="15">cv. F153</strain>
    </source>
</reference>
<dbReference type="GO" id="GO:0005736">
    <property type="term" value="C:RNA polymerase I complex"/>
    <property type="evidence" value="ECO:0007669"/>
    <property type="project" value="TreeGrafter"/>
</dbReference>
<dbReference type="Gene3D" id="6.20.50.80">
    <property type="match status" value="1"/>
</dbReference>
<keyword evidence="3 12" id="KW-0240">DNA-directed RNA polymerase</keyword>
<dbReference type="CDD" id="cd01435">
    <property type="entry name" value="RNAP_I_RPA1_N"/>
    <property type="match status" value="1"/>
</dbReference>
<comment type="function">
    <text evidence="12">DNA-dependent RNA polymerase catalyzes the transcription of DNA into RNA using the four ribonucleoside triphosphates as substrates.</text>
</comment>
<dbReference type="Gene3D" id="1.10.274.100">
    <property type="entry name" value="RNA polymerase Rpb1, domain 3"/>
    <property type="match status" value="1"/>
</dbReference>
<evidence type="ECO:0000256" key="13">
    <source>
        <dbReference type="SAM" id="MobiDB-lite"/>
    </source>
</evidence>
<dbReference type="FunFam" id="1.10.274.100:FF:000015">
    <property type="entry name" value="DNA-directed RNA polymerase subunit"/>
    <property type="match status" value="1"/>
</dbReference>
<dbReference type="EC" id="2.7.7.6" evidence="12"/>
<dbReference type="GO" id="GO:0003899">
    <property type="term" value="F:DNA-directed RNA polymerase activity"/>
    <property type="evidence" value="ECO:0007669"/>
    <property type="project" value="UniProtKB-EC"/>
</dbReference>
<dbReference type="Pfam" id="PF05000">
    <property type="entry name" value="RNA_pol_Rpb1_4"/>
    <property type="match status" value="1"/>
</dbReference>
<feature type="compositionally biased region" description="Acidic residues" evidence="13">
    <location>
        <begin position="1296"/>
        <end position="1315"/>
    </location>
</feature>
<dbReference type="Gene3D" id="2.40.40.20">
    <property type="match status" value="1"/>
</dbReference>
<reference evidence="16 17" key="2">
    <citation type="submission" date="2025-04" db="UniProtKB">
        <authorList>
            <consortium name="RefSeq"/>
        </authorList>
    </citation>
    <scope>IDENTIFICATION</scope>
    <source>
        <tissue evidence="16 17">Leaf</tissue>
    </source>
</reference>
<protein>
    <recommendedName>
        <fullName evidence="12">DNA-directed RNA polymerase subunit</fullName>
        <ecNumber evidence="12">2.7.7.6</ecNumber>
    </recommendedName>
</protein>
<evidence type="ECO:0000256" key="8">
    <source>
        <dbReference type="ARBA" id="ARBA00022842"/>
    </source>
</evidence>
<evidence type="ECO:0000259" key="14">
    <source>
        <dbReference type="SMART" id="SM00663"/>
    </source>
</evidence>
<dbReference type="Gene3D" id="3.30.1490.180">
    <property type="entry name" value="RNA polymerase ii"/>
    <property type="match status" value="1"/>
</dbReference>
<evidence type="ECO:0000256" key="6">
    <source>
        <dbReference type="ARBA" id="ARBA00022723"/>
    </source>
</evidence>
<keyword evidence="10" id="KW-0539">Nucleus</keyword>
<keyword evidence="4 12" id="KW-0808">Transferase</keyword>
<dbReference type="InterPro" id="IPR007080">
    <property type="entry name" value="RNA_pol_Rpb1_1"/>
</dbReference>
<name>A0A6P5H0X0_ANACO</name>
<comment type="catalytic activity">
    <reaction evidence="11 12">
        <text>RNA(n) + a ribonucleoside 5'-triphosphate = RNA(n+1) + diphosphate</text>
        <dbReference type="Rhea" id="RHEA:21248"/>
        <dbReference type="Rhea" id="RHEA-COMP:14527"/>
        <dbReference type="Rhea" id="RHEA-COMP:17342"/>
        <dbReference type="ChEBI" id="CHEBI:33019"/>
        <dbReference type="ChEBI" id="CHEBI:61557"/>
        <dbReference type="ChEBI" id="CHEBI:140395"/>
        <dbReference type="EC" id="2.7.7.6"/>
    </reaction>
</comment>
<dbReference type="InterPro" id="IPR007081">
    <property type="entry name" value="RNA_pol_Rpb1_5"/>
</dbReference>
<dbReference type="Gene3D" id="4.10.860.120">
    <property type="entry name" value="RNA polymerase II, clamp domain"/>
    <property type="match status" value="1"/>
</dbReference>
<keyword evidence="7" id="KW-0862">Zinc</keyword>
<dbReference type="InterPro" id="IPR007083">
    <property type="entry name" value="RNA_pol_Rpb1_4"/>
</dbReference>
<dbReference type="Gene3D" id="1.10.150.390">
    <property type="match status" value="1"/>
</dbReference>
<dbReference type="CDD" id="cd02735">
    <property type="entry name" value="RNAP_I_Rpa1_C"/>
    <property type="match status" value="1"/>
</dbReference>
<dbReference type="GeneID" id="109728570"/>
<evidence type="ECO:0000256" key="3">
    <source>
        <dbReference type="ARBA" id="ARBA00022478"/>
    </source>
</evidence>
<evidence type="ECO:0000256" key="1">
    <source>
        <dbReference type="ARBA" id="ARBA00004123"/>
    </source>
</evidence>
<dbReference type="InterPro" id="IPR000722">
    <property type="entry name" value="RNA_pol_asu"/>
</dbReference>
<dbReference type="FunFam" id="2.40.40.20:FF:000019">
    <property type="entry name" value="DNA-directed RNA polymerase II subunit RPB1"/>
    <property type="match status" value="1"/>
</dbReference>
<dbReference type="GO" id="GO:0046872">
    <property type="term" value="F:metal ion binding"/>
    <property type="evidence" value="ECO:0007669"/>
    <property type="project" value="UniProtKB-KW"/>
</dbReference>
<dbReference type="Pfam" id="PF00623">
    <property type="entry name" value="RNA_pol_Rpb1_2"/>
    <property type="match status" value="1"/>
</dbReference>
<dbReference type="OrthoDB" id="270392at2759"/>
<evidence type="ECO:0000313" key="15">
    <source>
        <dbReference type="Proteomes" id="UP000515123"/>
    </source>
</evidence>
<evidence type="ECO:0000313" key="16">
    <source>
        <dbReference type="RefSeq" id="XP_020114580.1"/>
    </source>
</evidence>
<sequence length="1633" mass="183075">MAGARGEEAASETVESVHFSFYNEEEIRKISVKRITKPDLLDTKNVPVSDGLYDPALGPINDTDSCKTCGQLSVRCPGHCGHIDLARPIYNPLLFKSLQTLLQITCFSCHNFKLDHEKVRRYTSQLKLILEGDIIGARNLEAASWNQLNSSENETVSSADCTGESFSSNPKQRTWTSLQYTEALSVLSKLMREKRKKCNNCEAKNPTITSPTFGWLNKIVRSSDVRANIIARSEIEQSSTVEQNDEADTIATKKAKRQTRRLPDELAKQMLSSGQKHLFPVEAENVLEALWKNEARLCMLICDIQQKSLTVCRREKGYQMFFLRALLVPPSKFRPPAGSSTRGVLEHPQNVLLSKVQESNIALRNLIALDPNHPDVSKRWMDLQRSVNVLFDSSKGSVKSEKETSGIRQLLEKKQGILRQKMMGKRVNFACRSVISPDPYLAVNEIGIPPYFALRLTYPERVTPWNANKLRHAIINGADIHPGATHYKDKESMYKLQVGPNKRYAISKKLLTSRGAVGQQGKGPESEFEGKVVYRHLQDGDIVLVNRQPTLHKPSMMAHFVRVLKGEKTLRMHYANCSTYNADFDGDEMNVHLPQDEISRAEAINIVNANKQYIVPTSGNPIRGLIQDHIVSAVLLTKLDTFLTREEYHQLLYASCVPTSSSSQGSRLGQKLSLSSSGNEIEPLLPAIWKPNPLWTGKQVITAILNYVTKGRPPFTLESKARIQKEYLTGKDHPELKLYIHDNELIQGIIDKAQFGKYGIVHTVYELYGADTAGVLLSVFSRLFTLFLQIHGFTCGVDDLLLSQDSDLQRSRILGKSEKCSEEVHMRFTGTKGGDRDPVKLQRKVEKVIRSHGDSATITLDRMMSNALNALTSEVNQLLFPNGLEKPFLENCLSLMTATGAKGGLVNMTQISSLLGQQELEGKRVPRMVSGKTLPCFPPWDTSSRSGGFIGDRFLTGLHPQEYYFHCMAGRDGLVDTAIKTSRSGYLQRCLIKNLECLKVSYDHTVRDADGSIVQFSYGEDGVDVLKTSFLAKFRELADNRKVIMDRLSSQLGDVHLSKSSGFINELPFELRDKASEFVHLSKKKQQCRFEIKRKDLMKLLKVKYLTSLAEPGEPVGVVAAQSVGEPSTQMTLNTFHLAGRGEMNVTLGIPRLQEILMTASDNIRTPIMKCPLLASTTLEDAERVAAKLRRISVADIIESMEVQIVPFSIQGSQVSTVYKLKMHLYPSELYPSYSDLKLQDCLSTLRSTFVLAMEEAIEKHLDLIDRINNINTVTTKDDNSANEVDEEESSRPANEEEGDGGDDDDDIGGEDQGTDAERRKMRKSDEVEYEDGIENEGRGTVANDDEQNEEHKSGFESEIDQVETEDDYTMGGETTVEIEREEEPDSPKKSEGFPASDDGNMEVKSVKKEKKLERKMVNTKKSKRKLNRTIHVEANGLNFEVHYMFRDEPRVLLAEIAQKTAKSIYVKSCKSIERCSVAEPQKKEETHMLQSVGVNFQAFWDLEEYLDINKLISNDIHAMLNTYGVEAARATIIREVKELFQAYGIDVNIRHLSLIADFMTFNGGYRPMNRLGMGEYNTSPFGKMTFETASKFIVGSAFHGEVDTLDAPSASICLGQPVKFGTGCLDLMQNLV</sequence>
<comment type="subcellular location">
    <subcellularLocation>
        <location evidence="1">Nucleus</location>
    </subcellularLocation>
</comment>
<keyword evidence="15" id="KW-1185">Reference proteome</keyword>
<dbReference type="PANTHER" id="PTHR19376:SF11">
    <property type="entry name" value="DNA-DIRECTED RNA POLYMERASE I SUBUNIT RPA1"/>
    <property type="match status" value="1"/>
</dbReference>
<dbReference type="Proteomes" id="UP000515123">
    <property type="component" value="Linkage group 24"/>
</dbReference>
<evidence type="ECO:0000256" key="4">
    <source>
        <dbReference type="ARBA" id="ARBA00022679"/>
    </source>
</evidence>
<keyword evidence="6" id="KW-0479">Metal-binding</keyword>
<dbReference type="Pfam" id="PF04998">
    <property type="entry name" value="RNA_pol_Rpb1_5"/>
    <property type="match status" value="1"/>
</dbReference>
<dbReference type="FunFam" id="1.10.150.390:FF:000005">
    <property type="entry name" value="DNA-directed RNA polymerase subunit"/>
    <property type="match status" value="1"/>
</dbReference>
<dbReference type="GO" id="GO:0006351">
    <property type="term" value="P:DNA-templated transcription"/>
    <property type="evidence" value="ECO:0007669"/>
    <property type="project" value="InterPro"/>
</dbReference>
<dbReference type="Gene3D" id="3.30.70.2850">
    <property type="match status" value="1"/>
</dbReference>
<dbReference type="InterPro" id="IPR044893">
    <property type="entry name" value="RNA_pol_Rpb1_clamp_domain"/>
</dbReference>
<evidence type="ECO:0000256" key="9">
    <source>
        <dbReference type="ARBA" id="ARBA00023163"/>
    </source>
</evidence>
<gene>
    <name evidence="16 17" type="primary">LOC109728570</name>
</gene>
<organism evidence="17">
    <name type="scientific">Ananas comosus</name>
    <name type="common">Pineapple</name>
    <name type="synonym">Ananas ananas</name>
    <dbReference type="NCBI Taxonomy" id="4615"/>
    <lineage>
        <taxon>Eukaryota</taxon>
        <taxon>Viridiplantae</taxon>
        <taxon>Streptophyta</taxon>
        <taxon>Embryophyta</taxon>
        <taxon>Tracheophyta</taxon>
        <taxon>Spermatophyta</taxon>
        <taxon>Magnoliopsida</taxon>
        <taxon>Liliopsida</taxon>
        <taxon>Poales</taxon>
        <taxon>Bromeliaceae</taxon>
        <taxon>Bromelioideae</taxon>
        <taxon>Ananas</taxon>
    </lineage>
</organism>
<evidence type="ECO:0000256" key="10">
    <source>
        <dbReference type="ARBA" id="ARBA00023242"/>
    </source>
</evidence>
<keyword evidence="9 12" id="KW-0804">Transcription</keyword>
<dbReference type="SUPFAM" id="SSF64484">
    <property type="entry name" value="beta and beta-prime subunits of DNA dependent RNA-polymerase"/>
    <property type="match status" value="1"/>
</dbReference>
<dbReference type="InterPro" id="IPR015699">
    <property type="entry name" value="DNA-dir_RNA_pol1_lsu_N"/>
</dbReference>
<feature type="region of interest" description="Disordered" evidence="13">
    <location>
        <begin position="1275"/>
        <end position="1406"/>
    </location>
</feature>
<dbReference type="InterPro" id="IPR045867">
    <property type="entry name" value="DNA-dir_RpoC_beta_prime"/>
</dbReference>
<evidence type="ECO:0000256" key="11">
    <source>
        <dbReference type="ARBA" id="ARBA00048552"/>
    </source>
</evidence>
<feature type="compositionally biased region" description="Acidic residues" evidence="13">
    <location>
        <begin position="1358"/>
        <end position="1369"/>
    </location>
</feature>
<dbReference type="InterPro" id="IPR047107">
    <property type="entry name" value="DNA-dir_RNA_pol1_lsu_C"/>
</dbReference>
<dbReference type="InterPro" id="IPR038120">
    <property type="entry name" value="Rpb1_funnel_sf"/>
</dbReference>
<dbReference type="PANTHER" id="PTHR19376">
    <property type="entry name" value="DNA-DIRECTED RNA POLYMERASE"/>
    <property type="match status" value="1"/>
</dbReference>
<dbReference type="Gene3D" id="1.10.132.30">
    <property type="match status" value="1"/>
</dbReference>
<dbReference type="FunFam" id="4.10.860.120:FF:000006">
    <property type="entry name" value="DNA-directed RNA polymerase subunit"/>
    <property type="match status" value="1"/>
</dbReference>
<keyword evidence="5 12" id="KW-0548">Nucleotidyltransferase</keyword>
<dbReference type="Pfam" id="PF04997">
    <property type="entry name" value="RNA_pol_Rpb1_1"/>
    <property type="match status" value="1"/>
</dbReference>
<feature type="domain" description="RNA polymerase N-terminal" evidence="14">
    <location>
        <begin position="319"/>
        <end position="637"/>
    </location>
</feature>
<dbReference type="RefSeq" id="XP_020114580.1">
    <property type="nucleotide sequence ID" value="XM_020258991.1"/>
</dbReference>
<dbReference type="InterPro" id="IPR006592">
    <property type="entry name" value="RNA_pol_N"/>
</dbReference>
<dbReference type="RefSeq" id="XP_020114581.1">
    <property type="nucleotide sequence ID" value="XM_020258992.1"/>
</dbReference>
<evidence type="ECO:0000256" key="5">
    <source>
        <dbReference type="ARBA" id="ARBA00022695"/>
    </source>
</evidence>
<dbReference type="InterPro" id="IPR007066">
    <property type="entry name" value="RNA_pol_Rpb1_3"/>
</dbReference>
<keyword evidence="8" id="KW-0460">Magnesium</keyword>
<feature type="compositionally biased region" description="Basic and acidic residues" evidence="13">
    <location>
        <begin position="1316"/>
        <end position="1327"/>
    </location>
</feature>
<evidence type="ECO:0000256" key="7">
    <source>
        <dbReference type="ARBA" id="ARBA00022833"/>
    </source>
</evidence>
<evidence type="ECO:0000256" key="12">
    <source>
        <dbReference type="RuleBase" id="RU004279"/>
    </source>
</evidence>
<proteinExistence type="inferred from homology"/>
<dbReference type="InterPro" id="IPR042102">
    <property type="entry name" value="RNA_pol_Rpb1_3_sf"/>
</dbReference>
<comment type="similarity">
    <text evidence="2 12">Belongs to the RNA polymerase beta' chain family.</text>
</comment>
<dbReference type="SMART" id="SM00663">
    <property type="entry name" value="RPOLA_N"/>
    <property type="match status" value="1"/>
</dbReference>